<evidence type="ECO:0000256" key="4">
    <source>
        <dbReference type="ARBA" id="ARBA00022840"/>
    </source>
</evidence>
<dbReference type="InterPro" id="IPR017871">
    <property type="entry name" value="ABC_transporter-like_CS"/>
</dbReference>
<evidence type="ECO:0000256" key="1">
    <source>
        <dbReference type="ARBA" id="ARBA00005417"/>
    </source>
</evidence>
<evidence type="ECO:0000313" key="7">
    <source>
        <dbReference type="Proteomes" id="UP000318801"/>
    </source>
</evidence>
<dbReference type="SUPFAM" id="SSF52540">
    <property type="entry name" value="P-loop containing nucleoside triphosphate hydrolases"/>
    <property type="match status" value="1"/>
</dbReference>
<comment type="similarity">
    <text evidence="1">Belongs to the ABC transporter superfamily.</text>
</comment>
<dbReference type="GO" id="GO:0005524">
    <property type="term" value="F:ATP binding"/>
    <property type="evidence" value="ECO:0007669"/>
    <property type="project" value="UniProtKB-KW"/>
</dbReference>
<sequence>MTNETKAPGLLTVSALHKSFAGVHAVEDMSFDVPHNTITGIIGPNGSGKSTTIDCLSGFQKPDSGSVILDGTDITGLPAEAIAKAGLIRTFQTVRIYEQMTLKENLLQAMRPFQKVNWLDDFLRTPAMRRAVEEAMVRANELTDMIGLRRYFDAPTGILSYGQKKLVALAAGLMVRPKLLILDEPVAGVNPSRIREIEEVILNLHAAGESFVIVEHNVEFVMRLSERVVVFVNGTKMTEGDPATVQNDQRVLEAYLGNAS</sequence>
<name>A0A506UCS6_9HYPH</name>
<dbReference type="PANTHER" id="PTHR45772">
    <property type="entry name" value="CONSERVED COMPONENT OF ABC TRANSPORTER FOR NATURAL AMINO ACIDS-RELATED"/>
    <property type="match status" value="1"/>
</dbReference>
<feature type="domain" description="ABC transporter" evidence="5">
    <location>
        <begin position="11"/>
        <end position="258"/>
    </location>
</feature>
<reference evidence="6 7" key="1">
    <citation type="submission" date="2019-06" db="EMBL/GenBank/DDBJ databases">
        <authorList>
            <person name="Li M."/>
        </authorList>
    </citation>
    <scope>NUCLEOTIDE SEQUENCE [LARGE SCALE GENOMIC DNA]</scope>
    <source>
        <strain evidence="6 7">BGMRC2036</strain>
    </source>
</reference>
<evidence type="ECO:0000313" key="6">
    <source>
        <dbReference type="EMBL" id="TPW32242.1"/>
    </source>
</evidence>
<dbReference type="InterPro" id="IPR032823">
    <property type="entry name" value="BCA_ABC_TP_C"/>
</dbReference>
<dbReference type="AlphaFoldDB" id="A0A506UCS6"/>
<gene>
    <name evidence="6" type="ORF">FJU08_04335</name>
</gene>
<dbReference type="SMART" id="SM00382">
    <property type="entry name" value="AAA"/>
    <property type="match status" value="1"/>
</dbReference>
<dbReference type="GO" id="GO:0016887">
    <property type="term" value="F:ATP hydrolysis activity"/>
    <property type="evidence" value="ECO:0007669"/>
    <property type="project" value="InterPro"/>
</dbReference>
<dbReference type="PROSITE" id="PS00211">
    <property type="entry name" value="ABC_TRANSPORTER_1"/>
    <property type="match status" value="1"/>
</dbReference>
<dbReference type="InterPro" id="IPR003439">
    <property type="entry name" value="ABC_transporter-like_ATP-bd"/>
</dbReference>
<dbReference type="RefSeq" id="WP_141147752.1">
    <property type="nucleotide sequence ID" value="NZ_VHLG01000002.1"/>
</dbReference>
<dbReference type="Pfam" id="PF12399">
    <property type="entry name" value="BCA_ABC_TP_C"/>
    <property type="match status" value="1"/>
</dbReference>
<keyword evidence="4 6" id="KW-0067">ATP-binding</keyword>
<dbReference type="OrthoDB" id="9806149at2"/>
<evidence type="ECO:0000259" key="5">
    <source>
        <dbReference type="PROSITE" id="PS50893"/>
    </source>
</evidence>
<keyword evidence="3" id="KW-0547">Nucleotide-binding</keyword>
<keyword evidence="7" id="KW-1185">Reference proteome</keyword>
<comment type="caution">
    <text evidence="6">The sequence shown here is derived from an EMBL/GenBank/DDBJ whole genome shotgun (WGS) entry which is preliminary data.</text>
</comment>
<dbReference type="GO" id="GO:0005886">
    <property type="term" value="C:plasma membrane"/>
    <property type="evidence" value="ECO:0007669"/>
    <property type="project" value="TreeGrafter"/>
</dbReference>
<evidence type="ECO:0000256" key="2">
    <source>
        <dbReference type="ARBA" id="ARBA00022448"/>
    </source>
</evidence>
<dbReference type="InterPro" id="IPR051120">
    <property type="entry name" value="ABC_AA/LPS_Transport"/>
</dbReference>
<keyword evidence="2" id="KW-0813">Transport</keyword>
<organism evidence="6 7">
    <name type="scientific">Martelella alba</name>
    <dbReference type="NCBI Taxonomy" id="2590451"/>
    <lineage>
        <taxon>Bacteria</taxon>
        <taxon>Pseudomonadati</taxon>
        <taxon>Pseudomonadota</taxon>
        <taxon>Alphaproteobacteria</taxon>
        <taxon>Hyphomicrobiales</taxon>
        <taxon>Aurantimonadaceae</taxon>
        <taxon>Martelella</taxon>
    </lineage>
</organism>
<evidence type="ECO:0000256" key="3">
    <source>
        <dbReference type="ARBA" id="ARBA00022741"/>
    </source>
</evidence>
<dbReference type="PROSITE" id="PS50893">
    <property type="entry name" value="ABC_TRANSPORTER_2"/>
    <property type="match status" value="1"/>
</dbReference>
<proteinExistence type="inferred from homology"/>
<dbReference type="Proteomes" id="UP000318801">
    <property type="component" value="Unassembled WGS sequence"/>
</dbReference>
<accession>A0A506UCS6</accession>
<dbReference type="InterPro" id="IPR027417">
    <property type="entry name" value="P-loop_NTPase"/>
</dbReference>
<dbReference type="Pfam" id="PF00005">
    <property type="entry name" value="ABC_tran"/>
    <property type="match status" value="1"/>
</dbReference>
<dbReference type="InterPro" id="IPR003593">
    <property type="entry name" value="AAA+_ATPase"/>
</dbReference>
<protein>
    <submittedName>
        <fullName evidence="6">ABC transporter ATP-binding protein</fullName>
    </submittedName>
</protein>
<dbReference type="CDD" id="cd03219">
    <property type="entry name" value="ABC_Mj1267_LivG_branched"/>
    <property type="match status" value="1"/>
</dbReference>
<dbReference type="Gene3D" id="3.40.50.300">
    <property type="entry name" value="P-loop containing nucleotide triphosphate hydrolases"/>
    <property type="match status" value="1"/>
</dbReference>
<dbReference type="EMBL" id="VHLG01000002">
    <property type="protein sequence ID" value="TPW32242.1"/>
    <property type="molecule type" value="Genomic_DNA"/>
</dbReference>
<dbReference type="PANTHER" id="PTHR45772:SF9">
    <property type="entry name" value="CONSERVED COMPONENT OF ABC TRANSPORTER FOR NATURAL AMINO ACIDS"/>
    <property type="match status" value="1"/>
</dbReference>